<keyword evidence="2" id="KW-1185">Reference proteome</keyword>
<evidence type="ECO:0000313" key="1">
    <source>
        <dbReference type="EMBL" id="QDS88689.1"/>
    </source>
</evidence>
<dbReference type="RefSeq" id="WP_145346074.1">
    <property type="nucleotide sequence ID" value="NZ_CP036261.1"/>
</dbReference>
<evidence type="ECO:0000313" key="2">
    <source>
        <dbReference type="Proteomes" id="UP000319557"/>
    </source>
</evidence>
<gene>
    <name evidence="1" type="ORF">EC9_28810</name>
</gene>
<name>A0A517M1J4_9BACT</name>
<accession>A0A517M1J4</accession>
<dbReference type="EMBL" id="CP036261">
    <property type="protein sequence ID" value="QDS88689.1"/>
    <property type="molecule type" value="Genomic_DNA"/>
</dbReference>
<sequence>MANATIYAEHRDILDALIASGKVSSLAGSTKTGPFKDQRDAYVFAASIAMALNSPTPAESMPKAKKDNTSIRDSVFIGAAGAKELATAVALIAETDHDTVPQSLSCQLDLISEERMAERLELLDRFAHAGFKWLDDRRSDESGIRDLMLTAMGEIDCVKMDESATEDVRDPLLDMLDMQL</sequence>
<organism evidence="1 2">
    <name type="scientific">Rosistilla ulvae</name>
    <dbReference type="NCBI Taxonomy" id="1930277"/>
    <lineage>
        <taxon>Bacteria</taxon>
        <taxon>Pseudomonadati</taxon>
        <taxon>Planctomycetota</taxon>
        <taxon>Planctomycetia</taxon>
        <taxon>Pirellulales</taxon>
        <taxon>Pirellulaceae</taxon>
        <taxon>Rosistilla</taxon>
    </lineage>
</organism>
<protein>
    <submittedName>
        <fullName evidence="1">Uncharacterized protein</fullName>
    </submittedName>
</protein>
<reference evidence="1 2" key="1">
    <citation type="submission" date="2019-02" db="EMBL/GenBank/DDBJ databases">
        <title>Deep-cultivation of Planctomycetes and their phenomic and genomic characterization uncovers novel biology.</title>
        <authorList>
            <person name="Wiegand S."/>
            <person name="Jogler M."/>
            <person name="Boedeker C."/>
            <person name="Pinto D."/>
            <person name="Vollmers J."/>
            <person name="Rivas-Marin E."/>
            <person name="Kohn T."/>
            <person name="Peeters S.H."/>
            <person name="Heuer A."/>
            <person name="Rast P."/>
            <person name="Oberbeckmann S."/>
            <person name="Bunk B."/>
            <person name="Jeske O."/>
            <person name="Meyerdierks A."/>
            <person name="Storesund J.E."/>
            <person name="Kallscheuer N."/>
            <person name="Luecker S."/>
            <person name="Lage O.M."/>
            <person name="Pohl T."/>
            <person name="Merkel B.J."/>
            <person name="Hornburger P."/>
            <person name="Mueller R.-W."/>
            <person name="Bruemmer F."/>
            <person name="Labrenz M."/>
            <person name="Spormann A.M."/>
            <person name="Op den Camp H."/>
            <person name="Overmann J."/>
            <person name="Amann R."/>
            <person name="Jetten M.S.M."/>
            <person name="Mascher T."/>
            <person name="Medema M.H."/>
            <person name="Devos D.P."/>
            <person name="Kaster A.-K."/>
            <person name="Ovreas L."/>
            <person name="Rohde M."/>
            <person name="Galperin M.Y."/>
            <person name="Jogler C."/>
        </authorList>
    </citation>
    <scope>NUCLEOTIDE SEQUENCE [LARGE SCALE GENOMIC DNA]</scope>
    <source>
        <strain evidence="1 2">EC9</strain>
    </source>
</reference>
<proteinExistence type="predicted"/>
<dbReference type="AlphaFoldDB" id="A0A517M1J4"/>
<dbReference type="KEGG" id="ruv:EC9_28810"/>
<dbReference type="OrthoDB" id="4151915at2"/>
<dbReference type="Proteomes" id="UP000319557">
    <property type="component" value="Chromosome"/>
</dbReference>